<feature type="compositionally biased region" description="Basic and acidic residues" evidence="1">
    <location>
        <begin position="248"/>
        <end position="262"/>
    </location>
</feature>
<feature type="domain" description="B30.2/SPRY" evidence="3">
    <location>
        <begin position="314"/>
        <end position="494"/>
    </location>
</feature>
<dbReference type="VEuPathDB" id="FungiDB:FUN_006782"/>
<dbReference type="VEuPathDB" id="FungiDB:RhiirA1_426221"/>
<dbReference type="SMART" id="SM00225">
    <property type="entry name" value="BTB"/>
    <property type="match status" value="1"/>
</dbReference>
<comment type="caution">
    <text evidence="5">The sequence shown here is derived from an EMBL/GenBank/DDBJ whole genome shotgun (WGS) entry which is preliminary data.</text>
</comment>
<feature type="domain" description="BTB" evidence="2">
    <location>
        <begin position="21"/>
        <end position="89"/>
    </location>
</feature>
<sequence>MMKGISLEHDFRLMINNPKYSDIEIICEDKKKLYGSRAILAARSEIFDKLLYNGMKESFEKEISLPEINSFAMNIILEYIYTGKLQEDSLNKDNTIEAFFAADYFNLPELQKFIVENVKENLEKNYTDNYSPELLSRVREKTNGDNILLNSLADSVAVIPLNNLEIGRLSIAGLKYFLEYIHQKEIPFATTEYEIFRYSALLTAKQISYDAFTDLEKRLPTLKKMRDISDDDDDDDDDDDKDDDNDKDDDKDKDDDSPIIEKDRIAEEFEPLTKYIDFRRIDGKILNDIIDPLEIVPMKTLYNATKYQAKHGNSSLSDIRGISPSLYRFTESDCVWNESFHGSLISLLDGGKVAEASSSELQNVRANILCCKGVYEWDIIIEKYCVFTWIGVCSAESKLDYESFAGSQSNAWILGSSGECRNGQDTFKYCSSFAGNYQTVTVHLDMTQKTIAFTVKGERQSEVLKWNNLPSKLYPIVSICEPGRIRIQPHKNKC</sequence>
<dbReference type="InterPro" id="IPR013320">
    <property type="entry name" value="ConA-like_dom_sf"/>
</dbReference>
<evidence type="ECO:0000256" key="1">
    <source>
        <dbReference type="SAM" id="MobiDB-lite"/>
    </source>
</evidence>
<evidence type="ECO:0008006" key="7">
    <source>
        <dbReference type="Google" id="ProtNLM"/>
    </source>
</evidence>
<dbReference type="Proteomes" id="UP000684084">
    <property type="component" value="Unassembled WGS sequence"/>
</dbReference>
<dbReference type="SUPFAM" id="SSF54695">
    <property type="entry name" value="POZ domain"/>
    <property type="match status" value="1"/>
</dbReference>
<dbReference type="CDD" id="cd11709">
    <property type="entry name" value="SPRY"/>
    <property type="match status" value="1"/>
</dbReference>
<dbReference type="Proteomes" id="UP000232688">
    <property type="component" value="Unassembled WGS sequence"/>
</dbReference>
<dbReference type="InterPro" id="IPR052407">
    <property type="entry name" value="BTB_POZ_domain_cont_9"/>
</dbReference>
<dbReference type="Gene3D" id="3.30.710.10">
    <property type="entry name" value="Potassium Channel Kv1.1, Chain A"/>
    <property type="match status" value="1"/>
</dbReference>
<dbReference type="PANTHER" id="PTHR46306:SF1">
    <property type="entry name" value="BTB_POZ DOMAIN-CONTAINING PROTEIN 9"/>
    <property type="match status" value="1"/>
</dbReference>
<evidence type="ECO:0000313" key="5">
    <source>
        <dbReference type="EMBL" id="PKC60176.1"/>
    </source>
</evidence>
<feature type="region of interest" description="Disordered" evidence="1">
    <location>
        <begin position="226"/>
        <end position="262"/>
    </location>
</feature>
<accession>A0A2N0RA61</accession>
<proteinExistence type="predicted"/>
<dbReference type="PROSITE" id="PS50188">
    <property type="entry name" value="B302_SPRY"/>
    <property type="match status" value="1"/>
</dbReference>
<evidence type="ECO:0000259" key="3">
    <source>
        <dbReference type="PROSITE" id="PS50188"/>
    </source>
</evidence>
<dbReference type="EMBL" id="LLXH01001187">
    <property type="protein sequence ID" value="PKC60176.1"/>
    <property type="molecule type" value="Genomic_DNA"/>
</dbReference>
<dbReference type="EMBL" id="CAGKOT010000010">
    <property type="protein sequence ID" value="CAB5356696.1"/>
    <property type="molecule type" value="Genomic_DNA"/>
</dbReference>
<feature type="compositionally biased region" description="Acidic residues" evidence="1">
    <location>
        <begin position="229"/>
        <end position="247"/>
    </location>
</feature>
<dbReference type="InterPro" id="IPR003877">
    <property type="entry name" value="SPRY_dom"/>
</dbReference>
<dbReference type="OrthoDB" id="6359816at2759"/>
<evidence type="ECO:0000313" key="6">
    <source>
        <dbReference type="Proteomes" id="UP000232688"/>
    </source>
</evidence>
<evidence type="ECO:0000313" key="4">
    <source>
        <dbReference type="EMBL" id="CAB5356696.1"/>
    </source>
</evidence>
<dbReference type="AlphaFoldDB" id="A0A2N0RA61"/>
<dbReference type="InterPro" id="IPR043136">
    <property type="entry name" value="B30.2/SPRY_sf"/>
</dbReference>
<dbReference type="VEuPathDB" id="FungiDB:RhiirFUN_010674"/>
<dbReference type="PROSITE" id="PS50097">
    <property type="entry name" value="BTB"/>
    <property type="match status" value="1"/>
</dbReference>
<evidence type="ECO:0000259" key="2">
    <source>
        <dbReference type="PROSITE" id="PS50097"/>
    </source>
</evidence>
<organism evidence="5 6">
    <name type="scientific">Rhizophagus irregularis</name>
    <dbReference type="NCBI Taxonomy" id="588596"/>
    <lineage>
        <taxon>Eukaryota</taxon>
        <taxon>Fungi</taxon>
        <taxon>Fungi incertae sedis</taxon>
        <taxon>Mucoromycota</taxon>
        <taxon>Glomeromycotina</taxon>
        <taxon>Glomeromycetes</taxon>
        <taxon>Glomerales</taxon>
        <taxon>Glomeraceae</taxon>
        <taxon>Rhizophagus</taxon>
    </lineage>
</organism>
<dbReference type="InterPro" id="IPR000210">
    <property type="entry name" value="BTB/POZ_dom"/>
</dbReference>
<dbReference type="InterPro" id="IPR011333">
    <property type="entry name" value="SKP1/BTB/POZ_sf"/>
</dbReference>
<name>A0A2N0RA61_9GLOM</name>
<gene>
    <name evidence="4" type="ORF">CHRIB12_LOCUS6488</name>
    <name evidence="5" type="ORF">RhiirA1_426221</name>
</gene>
<reference evidence="5 6" key="1">
    <citation type="submission" date="2017-10" db="EMBL/GenBank/DDBJ databases">
        <title>Extensive intraspecific genome diversity in a model arbuscular mycorrhizal fungus.</title>
        <authorList>
            <person name="Chen E.C.H."/>
            <person name="Morin E."/>
            <person name="Baudet D."/>
            <person name="Noel J."/>
            <person name="Ndikumana S."/>
            <person name="Charron P."/>
            <person name="St-Onge C."/>
            <person name="Giorgi J."/>
            <person name="Grigoriev I.V."/>
            <person name="Roux C."/>
            <person name="Martin F.M."/>
            <person name="Corradi N."/>
        </authorList>
    </citation>
    <scope>NUCLEOTIDE SEQUENCE [LARGE SCALE GENOMIC DNA]</scope>
    <source>
        <strain evidence="5 6">A1</strain>
    </source>
</reference>
<dbReference type="Pfam" id="PF00651">
    <property type="entry name" value="BTB"/>
    <property type="match status" value="1"/>
</dbReference>
<reference evidence="4" key="3">
    <citation type="submission" date="2020-05" db="EMBL/GenBank/DDBJ databases">
        <authorList>
            <person name="Rincon C."/>
            <person name="Sanders R I."/>
            <person name="Robbins C."/>
            <person name="Chaturvedi A."/>
        </authorList>
    </citation>
    <scope>NUCLEOTIDE SEQUENCE</scope>
    <source>
        <strain evidence="4">CHB12</strain>
    </source>
</reference>
<dbReference type="GO" id="GO:0005737">
    <property type="term" value="C:cytoplasm"/>
    <property type="evidence" value="ECO:0007669"/>
    <property type="project" value="TreeGrafter"/>
</dbReference>
<dbReference type="Pfam" id="PF00622">
    <property type="entry name" value="SPRY"/>
    <property type="match status" value="1"/>
</dbReference>
<dbReference type="Gene3D" id="2.60.120.920">
    <property type="match status" value="1"/>
</dbReference>
<reference evidence="5 6" key="2">
    <citation type="submission" date="2017-10" db="EMBL/GenBank/DDBJ databases">
        <title>Genome analyses suggest a sexual origin of heterokaryosis in a supposedly ancient asexual fungus.</title>
        <authorList>
            <person name="Corradi N."/>
            <person name="Sedzielewska K."/>
            <person name="Noel J."/>
            <person name="Charron P."/>
            <person name="Farinelli L."/>
            <person name="Marton T."/>
            <person name="Kruger M."/>
            <person name="Pelin A."/>
            <person name="Brachmann A."/>
            <person name="Corradi N."/>
        </authorList>
    </citation>
    <scope>NUCLEOTIDE SEQUENCE [LARGE SCALE GENOMIC DNA]</scope>
    <source>
        <strain evidence="5 6">A1</strain>
    </source>
</reference>
<dbReference type="SUPFAM" id="SSF49899">
    <property type="entry name" value="Concanavalin A-like lectins/glucanases"/>
    <property type="match status" value="1"/>
</dbReference>
<dbReference type="PANTHER" id="PTHR46306">
    <property type="entry name" value="BTB/POZ DOMAIN-CONTAINING PROTEIN 9"/>
    <property type="match status" value="1"/>
</dbReference>
<dbReference type="InterPro" id="IPR001870">
    <property type="entry name" value="B30.2/SPRY"/>
</dbReference>
<protein>
    <recommendedName>
        <fullName evidence="7">Btb/poz domain containing protein</fullName>
    </recommendedName>
</protein>